<keyword evidence="2" id="KW-1185">Reference proteome</keyword>
<dbReference type="PANTHER" id="PTHR31424:SF3">
    <property type="entry name" value="RING-TYPE DOMAIN-CONTAINING PROTEIN"/>
    <property type="match status" value="1"/>
</dbReference>
<evidence type="ECO:0000313" key="1">
    <source>
        <dbReference type="EMBL" id="CAB4010344.1"/>
    </source>
</evidence>
<dbReference type="EMBL" id="CACRXK020006757">
    <property type="protein sequence ID" value="CAB4010344.1"/>
    <property type="molecule type" value="Genomic_DNA"/>
</dbReference>
<organism evidence="1 2">
    <name type="scientific">Paramuricea clavata</name>
    <name type="common">Red gorgonian</name>
    <name type="synonym">Violescent sea-whip</name>
    <dbReference type="NCBI Taxonomy" id="317549"/>
    <lineage>
        <taxon>Eukaryota</taxon>
        <taxon>Metazoa</taxon>
        <taxon>Cnidaria</taxon>
        <taxon>Anthozoa</taxon>
        <taxon>Octocorallia</taxon>
        <taxon>Malacalcyonacea</taxon>
        <taxon>Plexauridae</taxon>
        <taxon>Paramuricea</taxon>
    </lineage>
</organism>
<dbReference type="AlphaFoldDB" id="A0A6S7HX68"/>
<comment type="caution">
    <text evidence="1">The sequence shown here is derived from an EMBL/GenBank/DDBJ whole genome shotgun (WGS) entry which is preliminary data.</text>
</comment>
<gene>
    <name evidence="1" type="ORF">PACLA_8A081792</name>
</gene>
<dbReference type="PANTHER" id="PTHR31424">
    <property type="entry name" value="PROTEIN CBG23806"/>
    <property type="match status" value="1"/>
</dbReference>
<dbReference type="OrthoDB" id="2357358at2759"/>
<protein>
    <submittedName>
        <fullName evidence="1">Uncharacterized protein</fullName>
    </submittedName>
</protein>
<dbReference type="Proteomes" id="UP001152795">
    <property type="component" value="Unassembled WGS sequence"/>
</dbReference>
<evidence type="ECO:0000313" key="2">
    <source>
        <dbReference type="Proteomes" id="UP001152795"/>
    </source>
</evidence>
<accession>A0A6S7HX68</accession>
<proteinExistence type="predicted"/>
<sequence length="213" mass="25479">MIVWLSFQELFEEINTIIKEGEMKIDGENIKLEFFSWRRLQAINAMILYNSRWDMSKPEDYYWADEMKRTLQDVRTCCKKKKKKDNFDCIFFDCIVTLLNIRIENVRVDELHLLLRVTGRWFEKNMITNTVQWDTRDDKNKNSSDPKWLHLKALVKAINECGISFTFWQKLDGTGKKTSAYDSRSLVGEEKKKLLQRLPEKFDKVYSARKHGF</sequence>
<reference evidence="1" key="1">
    <citation type="submission" date="2020-04" db="EMBL/GenBank/DDBJ databases">
        <authorList>
            <person name="Alioto T."/>
            <person name="Alioto T."/>
            <person name="Gomez Garrido J."/>
        </authorList>
    </citation>
    <scope>NUCLEOTIDE SEQUENCE</scope>
    <source>
        <strain evidence="1">A484AB</strain>
    </source>
</reference>
<name>A0A6S7HX68_PARCT</name>